<keyword evidence="2" id="KW-0597">Phosphoprotein</keyword>
<evidence type="ECO:0000256" key="11">
    <source>
        <dbReference type="ARBA" id="ARBA00051693"/>
    </source>
</evidence>
<protein>
    <recommendedName>
        <fullName evidence="8">mitogen-activated protein kinase kinase</fullName>
        <ecNumber evidence="8">2.7.12.2</ecNumber>
    </recommendedName>
</protein>
<evidence type="ECO:0000256" key="9">
    <source>
        <dbReference type="ARBA" id="ARBA00049014"/>
    </source>
</evidence>
<feature type="domain" description="Protein kinase" evidence="13">
    <location>
        <begin position="217"/>
        <end position="492"/>
    </location>
</feature>
<accession>C8Z6E5</accession>
<sequence length="541" mass="60684">MCSDTNDKKTASDHICFCSVVYWLLVMFQRKTLQRRNLKGLNLNLHPDVGNNGQLQEKTETHQGQSRIEGHVMSNINAIQNNSNLFLRRGIKKKLTLDAFGDDQAISKPNTVVIQQPQNEPVLVLSSLSQSPCVTSSSSLSTPCIIDAYSNNFGLSPSSTNSTPSTIQGLSNIATPVENEHSISLPPLEESLSPAAADLKDTLSGTSNGNYIQLQDLVQLGKIGAGNSGTVVKALHVPDSKIVAKKTIPVEQNNSTIINQLVRELSIVKNVKPHENIITFYGAYYNQHINNEIIILMEYSDCGSLDKILSVYKRFVQRGTVSSKKTWFNELTISKIAYGVLNGLDHLYRQYKIIHRDIKPSNVLINSKGQIKLCDFGVSKKLINSIADTFVGTSTYMSPERIQGNVYSIKGDVWSLGLMIIELVTGEFPLGGHNDTPDGILDLLQRIVNEPSPRLPKDRIYSKEMTDFVNRCCIKNERERSSIHELLHHDLIMKYVSPSKDDKFRHWCRKIKSKIKEDKRIKREALDRAKLEKKQSERSTH</sequence>
<keyword evidence="6 12" id="KW-0067">ATP-binding</keyword>
<name>C8Z6E5_YEAS8</name>
<keyword evidence="5" id="KW-0418">Kinase</keyword>
<dbReference type="SUPFAM" id="SSF56112">
    <property type="entry name" value="Protein kinase-like (PK-like)"/>
    <property type="match status" value="1"/>
</dbReference>
<proteinExistence type="inferred from homology"/>
<keyword evidence="3" id="KW-0808">Transferase</keyword>
<evidence type="ECO:0000313" key="14">
    <source>
        <dbReference type="EMBL" id="CAY78350.1"/>
    </source>
</evidence>
<evidence type="ECO:0000256" key="6">
    <source>
        <dbReference type="ARBA" id="ARBA00022840"/>
    </source>
</evidence>
<dbReference type="Proteomes" id="UP000000286">
    <property type="component" value="Chromosome IV"/>
</dbReference>
<dbReference type="GO" id="GO:0071507">
    <property type="term" value="P:pheromone response MAPK cascade"/>
    <property type="evidence" value="ECO:0007669"/>
    <property type="project" value="UniProtKB-ARBA"/>
</dbReference>
<dbReference type="GO" id="GO:0005524">
    <property type="term" value="F:ATP binding"/>
    <property type="evidence" value="ECO:0007669"/>
    <property type="project" value="UniProtKB-UniRule"/>
</dbReference>
<dbReference type="OrthoDB" id="10252354at2759"/>
<evidence type="ECO:0000256" key="3">
    <source>
        <dbReference type="ARBA" id="ARBA00022679"/>
    </source>
</evidence>
<feature type="binding site" evidence="12">
    <location>
        <position position="246"/>
    </location>
    <ligand>
        <name>ATP</name>
        <dbReference type="ChEBI" id="CHEBI:30616"/>
    </ligand>
</feature>
<dbReference type="GO" id="GO:0004708">
    <property type="term" value="F:MAP kinase kinase activity"/>
    <property type="evidence" value="ECO:0007669"/>
    <property type="project" value="UniProtKB-EC"/>
</dbReference>
<evidence type="ECO:0000256" key="1">
    <source>
        <dbReference type="ARBA" id="ARBA00022527"/>
    </source>
</evidence>
<comment type="catalytic activity">
    <reaction evidence="10">
        <text>L-threonyl-[protein] + ATP = O-phospho-L-threonyl-[protein] + ADP + H(+)</text>
        <dbReference type="Rhea" id="RHEA:46608"/>
        <dbReference type="Rhea" id="RHEA-COMP:11060"/>
        <dbReference type="Rhea" id="RHEA-COMP:11605"/>
        <dbReference type="ChEBI" id="CHEBI:15378"/>
        <dbReference type="ChEBI" id="CHEBI:30013"/>
        <dbReference type="ChEBI" id="CHEBI:30616"/>
        <dbReference type="ChEBI" id="CHEBI:61977"/>
        <dbReference type="ChEBI" id="CHEBI:456216"/>
        <dbReference type="EC" id="2.7.12.2"/>
    </reaction>
</comment>
<dbReference type="AlphaFoldDB" id="C8Z6E5"/>
<dbReference type="HOGENOM" id="CLU_000288_63_23_1"/>
<dbReference type="EC" id="2.7.12.2" evidence="8"/>
<evidence type="ECO:0000256" key="4">
    <source>
        <dbReference type="ARBA" id="ARBA00022741"/>
    </source>
</evidence>
<evidence type="ECO:0000256" key="7">
    <source>
        <dbReference type="ARBA" id="ARBA00038035"/>
    </source>
</evidence>
<keyword evidence="4 12" id="KW-0547">Nucleotide-binding</keyword>
<evidence type="ECO:0000259" key="13">
    <source>
        <dbReference type="PROSITE" id="PS50011"/>
    </source>
</evidence>
<dbReference type="EMBL" id="FN393063">
    <property type="protein sequence ID" value="CAY78350.1"/>
    <property type="molecule type" value="Genomic_DNA"/>
</dbReference>
<dbReference type="PROSITE" id="PS50011">
    <property type="entry name" value="PROTEIN_KINASE_DOM"/>
    <property type="match status" value="1"/>
</dbReference>
<keyword evidence="1" id="KW-0723">Serine/threonine-protein kinase</keyword>
<evidence type="ECO:0000256" key="10">
    <source>
        <dbReference type="ARBA" id="ARBA00049299"/>
    </source>
</evidence>
<reference evidence="14 15" key="1">
    <citation type="journal article" date="2009" name="Proc. Natl. Acad. Sci. U.S.A.">
        <title>Eukaryote-to-eukaryote gene transfer events revealed by the genome sequence of the wine yeast Saccharomyces cerevisiae EC1118.</title>
        <authorList>
            <person name="Novo M."/>
            <person name="Bigey F."/>
            <person name="Beyne E."/>
            <person name="Galeote V."/>
            <person name="Gavory F."/>
            <person name="Mallet S."/>
            <person name="Cambot B."/>
            <person name="Legras J.L."/>
            <person name="Wincker P."/>
            <person name="Casaregola S."/>
            <person name="Dequin S."/>
        </authorList>
    </citation>
    <scope>NUCLEOTIDE SEQUENCE [LARGE SCALE GENOMIC DNA]</scope>
    <source>
        <strain evidence="15">Lalvin EC1118 / Prise de mousse</strain>
    </source>
</reference>
<evidence type="ECO:0000256" key="2">
    <source>
        <dbReference type="ARBA" id="ARBA00022553"/>
    </source>
</evidence>
<dbReference type="PROSITE" id="PS00107">
    <property type="entry name" value="PROTEIN_KINASE_ATP"/>
    <property type="match status" value="1"/>
</dbReference>
<dbReference type="Pfam" id="PF00069">
    <property type="entry name" value="Pkinase"/>
    <property type="match status" value="1"/>
</dbReference>
<comment type="similarity">
    <text evidence="7">Belongs to the protein kinase superfamily. STE Ser/Thr protein kinase family. MAP kinase kinase subfamily.</text>
</comment>
<dbReference type="InterPro" id="IPR049613">
    <property type="entry name" value="Byr1-like_cat"/>
</dbReference>
<dbReference type="InterPro" id="IPR017441">
    <property type="entry name" value="Protein_kinase_ATP_BS"/>
</dbReference>
<evidence type="ECO:0000313" key="15">
    <source>
        <dbReference type="Proteomes" id="UP000000286"/>
    </source>
</evidence>
<evidence type="ECO:0000256" key="12">
    <source>
        <dbReference type="PROSITE-ProRule" id="PRU10141"/>
    </source>
</evidence>
<organism evidence="14 15">
    <name type="scientific">Saccharomyces cerevisiae (strain Lalvin EC1118 / Prise de mousse)</name>
    <name type="common">Baker's yeast</name>
    <dbReference type="NCBI Taxonomy" id="643680"/>
    <lineage>
        <taxon>Eukaryota</taxon>
        <taxon>Fungi</taxon>
        <taxon>Dikarya</taxon>
        <taxon>Ascomycota</taxon>
        <taxon>Saccharomycotina</taxon>
        <taxon>Saccharomycetes</taxon>
        <taxon>Saccharomycetales</taxon>
        <taxon>Saccharomycetaceae</taxon>
        <taxon>Saccharomyces</taxon>
    </lineage>
</organism>
<dbReference type="Gene3D" id="3.30.200.20">
    <property type="entry name" value="Phosphorylase Kinase, domain 1"/>
    <property type="match status" value="1"/>
</dbReference>
<dbReference type="CDD" id="cd06620">
    <property type="entry name" value="PKc_Byr1_like"/>
    <property type="match status" value="1"/>
</dbReference>
<dbReference type="InterPro" id="IPR000719">
    <property type="entry name" value="Prot_kinase_dom"/>
</dbReference>
<dbReference type="PROSITE" id="PS00108">
    <property type="entry name" value="PROTEIN_KINASE_ST"/>
    <property type="match status" value="1"/>
</dbReference>
<dbReference type="PANTHER" id="PTHR48013">
    <property type="entry name" value="DUAL SPECIFICITY MITOGEN-ACTIVATED PROTEIN KINASE KINASE 5-RELATED"/>
    <property type="match status" value="1"/>
</dbReference>
<dbReference type="FunFam" id="1.10.510.10:FF:000921">
    <property type="entry name" value="Serine/threonine-protein kinase STE7"/>
    <property type="match status" value="1"/>
</dbReference>
<dbReference type="InterPro" id="IPR008271">
    <property type="entry name" value="Ser/Thr_kinase_AS"/>
</dbReference>
<dbReference type="GO" id="GO:0051286">
    <property type="term" value="C:cell tip"/>
    <property type="evidence" value="ECO:0007669"/>
    <property type="project" value="UniProtKB-ARBA"/>
</dbReference>
<evidence type="ECO:0000256" key="5">
    <source>
        <dbReference type="ARBA" id="ARBA00022777"/>
    </source>
</evidence>
<dbReference type="InterPro" id="IPR011009">
    <property type="entry name" value="Kinase-like_dom_sf"/>
</dbReference>
<gene>
    <name evidence="14" type="ORF">EC1118_1D0_0540g</name>
</gene>
<comment type="catalytic activity">
    <reaction evidence="11">
        <text>L-tyrosyl-[protein] + ATP = O-phospho-L-tyrosyl-[protein] + ADP + H(+)</text>
        <dbReference type="Rhea" id="RHEA:10596"/>
        <dbReference type="Rhea" id="RHEA-COMP:10136"/>
        <dbReference type="Rhea" id="RHEA-COMP:20101"/>
        <dbReference type="ChEBI" id="CHEBI:15378"/>
        <dbReference type="ChEBI" id="CHEBI:30616"/>
        <dbReference type="ChEBI" id="CHEBI:46858"/>
        <dbReference type="ChEBI" id="CHEBI:61978"/>
        <dbReference type="ChEBI" id="CHEBI:456216"/>
        <dbReference type="EC" id="2.7.12.2"/>
    </reaction>
</comment>
<dbReference type="PANTHER" id="PTHR48013:SF9">
    <property type="entry name" value="DUAL SPECIFICITY MITOGEN-ACTIVATED PROTEIN KINASE KINASE 5"/>
    <property type="match status" value="1"/>
</dbReference>
<dbReference type="GO" id="GO:0004674">
    <property type="term" value="F:protein serine/threonine kinase activity"/>
    <property type="evidence" value="ECO:0007669"/>
    <property type="project" value="UniProtKB-KW"/>
</dbReference>
<dbReference type="SMART" id="SM00220">
    <property type="entry name" value="S_TKc"/>
    <property type="match status" value="1"/>
</dbReference>
<evidence type="ECO:0000256" key="8">
    <source>
        <dbReference type="ARBA" id="ARBA00038999"/>
    </source>
</evidence>
<comment type="catalytic activity">
    <reaction evidence="9">
        <text>L-seryl-[protein] + ATP = O-phospho-L-seryl-[protein] + ADP + H(+)</text>
        <dbReference type="Rhea" id="RHEA:17989"/>
        <dbReference type="Rhea" id="RHEA-COMP:9863"/>
        <dbReference type="Rhea" id="RHEA-COMP:11604"/>
        <dbReference type="ChEBI" id="CHEBI:15378"/>
        <dbReference type="ChEBI" id="CHEBI:29999"/>
        <dbReference type="ChEBI" id="CHEBI:30616"/>
        <dbReference type="ChEBI" id="CHEBI:83421"/>
        <dbReference type="ChEBI" id="CHEBI:456216"/>
        <dbReference type="EC" id="2.7.12.2"/>
    </reaction>
</comment>
<dbReference type="Gene3D" id="1.10.510.10">
    <property type="entry name" value="Transferase(Phosphotransferase) domain 1"/>
    <property type="match status" value="1"/>
</dbReference>
<dbReference type="FunFam" id="3.30.200.20:FF:000784">
    <property type="entry name" value="Serine/threonine-protein kinase STE7"/>
    <property type="match status" value="1"/>
</dbReference>